<feature type="transmembrane region" description="Helical" evidence="1">
    <location>
        <begin position="42"/>
        <end position="60"/>
    </location>
</feature>
<evidence type="ECO:0000313" key="3">
    <source>
        <dbReference type="Proteomes" id="UP000317835"/>
    </source>
</evidence>
<evidence type="ECO:0000256" key="1">
    <source>
        <dbReference type="SAM" id="Phobius"/>
    </source>
</evidence>
<sequence>MKTHIRHRAHRRVKHPVLVTAGIWLAVIPALCFIAGTLRPIPLLTFGAISAITVMIWMEVNEWRG</sequence>
<proteinExistence type="predicted"/>
<evidence type="ECO:0000313" key="2">
    <source>
        <dbReference type="EMBL" id="QDV35004.1"/>
    </source>
</evidence>
<accession>A0A518H2E9</accession>
<reference evidence="2 3" key="1">
    <citation type="submission" date="2019-02" db="EMBL/GenBank/DDBJ databases">
        <title>Deep-cultivation of Planctomycetes and their phenomic and genomic characterization uncovers novel biology.</title>
        <authorList>
            <person name="Wiegand S."/>
            <person name="Jogler M."/>
            <person name="Boedeker C."/>
            <person name="Pinto D."/>
            <person name="Vollmers J."/>
            <person name="Rivas-Marin E."/>
            <person name="Kohn T."/>
            <person name="Peeters S.H."/>
            <person name="Heuer A."/>
            <person name="Rast P."/>
            <person name="Oberbeckmann S."/>
            <person name="Bunk B."/>
            <person name="Jeske O."/>
            <person name="Meyerdierks A."/>
            <person name="Storesund J.E."/>
            <person name="Kallscheuer N."/>
            <person name="Luecker S."/>
            <person name="Lage O.M."/>
            <person name="Pohl T."/>
            <person name="Merkel B.J."/>
            <person name="Hornburger P."/>
            <person name="Mueller R.-W."/>
            <person name="Bruemmer F."/>
            <person name="Labrenz M."/>
            <person name="Spormann A.M."/>
            <person name="Op den Camp H."/>
            <person name="Overmann J."/>
            <person name="Amann R."/>
            <person name="Jetten M.S.M."/>
            <person name="Mascher T."/>
            <person name="Medema M.H."/>
            <person name="Devos D.P."/>
            <person name="Kaster A.-K."/>
            <person name="Ovreas L."/>
            <person name="Rohde M."/>
            <person name="Galperin M.Y."/>
            <person name="Jogler C."/>
        </authorList>
    </citation>
    <scope>NUCLEOTIDE SEQUENCE [LARGE SCALE GENOMIC DNA]</scope>
    <source>
        <strain evidence="2 3">ElP</strain>
    </source>
</reference>
<dbReference type="AlphaFoldDB" id="A0A518H2E9"/>
<protein>
    <submittedName>
        <fullName evidence="2">Uncharacterized protein</fullName>
    </submittedName>
</protein>
<dbReference type="EMBL" id="CP036426">
    <property type="protein sequence ID" value="QDV35004.1"/>
    <property type="molecule type" value="Genomic_DNA"/>
</dbReference>
<keyword evidence="1" id="KW-0472">Membrane</keyword>
<gene>
    <name evidence="2" type="ORF">ElP_29010</name>
</gene>
<feature type="transmembrane region" description="Helical" evidence="1">
    <location>
        <begin position="16"/>
        <end position="36"/>
    </location>
</feature>
<organism evidence="2 3">
    <name type="scientific">Tautonia plasticadhaerens</name>
    <dbReference type="NCBI Taxonomy" id="2527974"/>
    <lineage>
        <taxon>Bacteria</taxon>
        <taxon>Pseudomonadati</taxon>
        <taxon>Planctomycetota</taxon>
        <taxon>Planctomycetia</taxon>
        <taxon>Isosphaerales</taxon>
        <taxon>Isosphaeraceae</taxon>
        <taxon>Tautonia</taxon>
    </lineage>
</organism>
<dbReference type="Proteomes" id="UP000317835">
    <property type="component" value="Chromosome"/>
</dbReference>
<name>A0A518H2E9_9BACT</name>
<keyword evidence="1" id="KW-1133">Transmembrane helix</keyword>
<keyword evidence="1" id="KW-0812">Transmembrane</keyword>
<keyword evidence="3" id="KW-1185">Reference proteome</keyword>
<dbReference type="KEGG" id="tpla:ElP_29010"/>
<dbReference type="RefSeq" id="WP_145270298.1">
    <property type="nucleotide sequence ID" value="NZ_CP036426.1"/>
</dbReference>